<evidence type="ECO:0000256" key="1">
    <source>
        <dbReference type="SAM" id="MobiDB-lite"/>
    </source>
</evidence>
<gene>
    <name evidence="3" type="ORF">MTR67_013108</name>
</gene>
<accession>A0AAF0QAX3</accession>
<evidence type="ECO:0000313" key="3">
    <source>
        <dbReference type="EMBL" id="WMV19723.1"/>
    </source>
</evidence>
<dbReference type="InterPro" id="IPR012337">
    <property type="entry name" value="RNaseH-like_sf"/>
</dbReference>
<feature type="region of interest" description="Disordered" evidence="1">
    <location>
        <begin position="357"/>
        <end position="380"/>
    </location>
</feature>
<reference evidence="3" key="1">
    <citation type="submission" date="2023-08" db="EMBL/GenBank/DDBJ databases">
        <title>A de novo genome assembly of Solanum verrucosum Schlechtendal, a Mexican diploid species geographically isolated from the other diploid A-genome species in potato relatives.</title>
        <authorList>
            <person name="Hosaka K."/>
        </authorList>
    </citation>
    <scope>NUCLEOTIDE SEQUENCE</scope>
    <source>
        <tissue evidence="3">Young leaves</tissue>
    </source>
</reference>
<feature type="domain" description="Integrase catalytic" evidence="2">
    <location>
        <begin position="33"/>
        <end position="193"/>
    </location>
</feature>
<proteinExistence type="predicted"/>
<keyword evidence="4" id="KW-1185">Reference proteome</keyword>
<dbReference type="Gene3D" id="3.30.420.10">
    <property type="entry name" value="Ribonuclease H-like superfamily/Ribonuclease H"/>
    <property type="match status" value="1"/>
</dbReference>
<dbReference type="InterPro" id="IPR036397">
    <property type="entry name" value="RNaseH_sf"/>
</dbReference>
<dbReference type="AlphaFoldDB" id="A0AAF0QAX3"/>
<dbReference type="PANTHER" id="PTHR35046">
    <property type="entry name" value="ZINC KNUCKLE (CCHC-TYPE) FAMILY PROTEIN"/>
    <property type="match status" value="1"/>
</dbReference>
<dbReference type="Proteomes" id="UP001234989">
    <property type="component" value="Chromosome 3"/>
</dbReference>
<protein>
    <recommendedName>
        <fullName evidence="2">Integrase catalytic domain-containing protein</fullName>
    </recommendedName>
</protein>
<dbReference type="GO" id="GO:0015074">
    <property type="term" value="P:DNA integration"/>
    <property type="evidence" value="ECO:0007669"/>
    <property type="project" value="InterPro"/>
</dbReference>
<sequence length="380" mass="42971">MHKDVVQICGQSVECRRAKSCLLPHGLYTPFPTPQRPWLDISMDLVLGLPRTKRGRDSIFVVVDQFSKMAHFIPCHKCDDTTNVASLFVEHVVKLHGIPQTIVNDRDPKFLSHFWKELWGRLGTKLLFSTSCHPQTDDQTEVVNRTLGSMLHAVVQGKLASWEKHLPLVDFAYNRVIHSTISMTPFEVVYGFNPLTPLDITHLSQDVVLSLDGSKRAEAMRKLHKKVRLHLEKKNQDVAKRANKGRNMIVFEPGDWVWVALPPEYQVHNIFNVCNLSPFPTVGDDDPSNLRTNSFQEGENDAIRISSRPFTRSQAQDLQKMQGLFMKIEVLEMVLMTNKDFHALKITKEGTFGEQVPLGALPNGLGDGPSSPNDPERDHG</sequence>
<organism evidence="3 4">
    <name type="scientific">Solanum verrucosum</name>
    <dbReference type="NCBI Taxonomy" id="315347"/>
    <lineage>
        <taxon>Eukaryota</taxon>
        <taxon>Viridiplantae</taxon>
        <taxon>Streptophyta</taxon>
        <taxon>Embryophyta</taxon>
        <taxon>Tracheophyta</taxon>
        <taxon>Spermatophyta</taxon>
        <taxon>Magnoliopsida</taxon>
        <taxon>eudicotyledons</taxon>
        <taxon>Gunneridae</taxon>
        <taxon>Pentapetalae</taxon>
        <taxon>asterids</taxon>
        <taxon>lamiids</taxon>
        <taxon>Solanales</taxon>
        <taxon>Solanaceae</taxon>
        <taxon>Solanoideae</taxon>
        <taxon>Solaneae</taxon>
        <taxon>Solanum</taxon>
    </lineage>
</organism>
<dbReference type="PANTHER" id="PTHR35046:SF9">
    <property type="entry name" value="RNA-DIRECTED DNA POLYMERASE"/>
    <property type="match status" value="1"/>
</dbReference>
<dbReference type="InterPro" id="IPR001584">
    <property type="entry name" value="Integrase_cat-core"/>
</dbReference>
<evidence type="ECO:0000259" key="2">
    <source>
        <dbReference type="PROSITE" id="PS50994"/>
    </source>
</evidence>
<dbReference type="GO" id="GO:0003676">
    <property type="term" value="F:nucleic acid binding"/>
    <property type="evidence" value="ECO:0007669"/>
    <property type="project" value="InterPro"/>
</dbReference>
<name>A0AAF0QAX3_SOLVR</name>
<dbReference type="PROSITE" id="PS50994">
    <property type="entry name" value="INTEGRASE"/>
    <property type="match status" value="1"/>
</dbReference>
<evidence type="ECO:0000313" key="4">
    <source>
        <dbReference type="Proteomes" id="UP001234989"/>
    </source>
</evidence>
<dbReference type="SUPFAM" id="SSF53098">
    <property type="entry name" value="Ribonuclease H-like"/>
    <property type="match status" value="1"/>
</dbReference>
<dbReference type="EMBL" id="CP133614">
    <property type="protein sequence ID" value="WMV19723.1"/>
    <property type="molecule type" value="Genomic_DNA"/>
</dbReference>